<dbReference type="Proteomes" id="UP000319267">
    <property type="component" value="Unassembled WGS sequence"/>
</dbReference>
<accession>A0A521AFT0</accession>
<gene>
    <name evidence="1" type="ORF">SAMN06265220_10197</name>
</gene>
<reference evidence="1 2" key="1">
    <citation type="submission" date="2017-05" db="EMBL/GenBank/DDBJ databases">
        <authorList>
            <person name="Varghese N."/>
            <person name="Submissions S."/>
        </authorList>
    </citation>
    <scope>NUCLEOTIDE SEQUENCE [LARGE SCALE GENOMIC DNA]</scope>
    <source>
        <strain evidence="1 2">DSM 29982</strain>
    </source>
</reference>
<keyword evidence="2" id="KW-1185">Reference proteome</keyword>
<name>A0A521AFT0_9FLAO</name>
<evidence type="ECO:0000313" key="1">
    <source>
        <dbReference type="EMBL" id="SMO33647.1"/>
    </source>
</evidence>
<sequence>MRPLILSFAERPKNTNLDYSIIEYSKTKNLSVLKGTNIPAVAYVNMDTETFTKTTGEPTDSDNDTRFRVKRLMDTSSETFTTTEPSDSDRNYSSLKLLMDTMTITESQEPTDSDK</sequence>
<organism evidence="1 2">
    <name type="scientific">Flavobacterium nitrogenifigens</name>
    <dbReference type="NCBI Taxonomy" id="1617283"/>
    <lineage>
        <taxon>Bacteria</taxon>
        <taxon>Pseudomonadati</taxon>
        <taxon>Bacteroidota</taxon>
        <taxon>Flavobacteriia</taxon>
        <taxon>Flavobacteriales</taxon>
        <taxon>Flavobacteriaceae</taxon>
        <taxon>Flavobacterium</taxon>
    </lineage>
</organism>
<evidence type="ECO:0000313" key="2">
    <source>
        <dbReference type="Proteomes" id="UP000319267"/>
    </source>
</evidence>
<protein>
    <submittedName>
        <fullName evidence="1">Uncharacterized protein</fullName>
    </submittedName>
</protein>
<proteinExistence type="predicted"/>
<dbReference type="AlphaFoldDB" id="A0A521AFT0"/>
<dbReference type="EMBL" id="FXTQ01000001">
    <property type="protein sequence ID" value="SMO33647.1"/>
    <property type="molecule type" value="Genomic_DNA"/>
</dbReference>